<dbReference type="Gene3D" id="3.90.550.20">
    <property type="match status" value="1"/>
</dbReference>
<dbReference type="GO" id="GO:0000030">
    <property type="term" value="F:mannosyltransferase activity"/>
    <property type="evidence" value="ECO:0007669"/>
    <property type="project" value="TreeGrafter"/>
</dbReference>
<evidence type="ECO:0000313" key="4">
    <source>
        <dbReference type="Proteomes" id="UP000276901"/>
    </source>
</evidence>
<dbReference type="EMBL" id="RKQT01000001">
    <property type="protein sequence ID" value="RPE96544.1"/>
    <property type="molecule type" value="Genomic_DNA"/>
</dbReference>
<sequence>MKQIPKIIHYVWVGEKEKPELVLKCIESWKRFLPDYEIIEWNNDSLKNIKNQYVEEAFRNKKWAFVSDYLRLYALYHQGGIYLDTDCEITQNIDEFLDLDFFSCYEYFDSRAELFPISALLGAKANNSIIFDLLKEYDNLRFETENGLDLTTNTVRISNYFSKKFNFNPPYNGEKIHLESKSIIFPYTFFCKKEDGIVNYAIHHFNGSWLPTYQRRDKIRIGKNYILSRFKKERNREDNDYPINQNEEILFNIKFSKKKLFCLIKKK</sequence>
<reference evidence="2 5" key="1">
    <citation type="submission" date="2016-03" db="EMBL/GenBank/DDBJ databases">
        <authorList>
            <person name="Hansen M.J."/>
            <person name="Bojesen A.M."/>
            <person name="Planet P."/>
        </authorList>
    </citation>
    <scope>NUCLEOTIDE SEQUENCE [LARGE SCALE GENOMIC DNA]</scope>
    <source>
        <strain evidence="2 5">HPA 21</strain>
    </source>
</reference>
<accession>A0AAE7C2U4</accession>
<dbReference type="InterPro" id="IPR051706">
    <property type="entry name" value="Glycosyltransferase_domain"/>
</dbReference>
<evidence type="ECO:0000256" key="1">
    <source>
        <dbReference type="ARBA" id="ARBA00022679"/>
    </source>
</evidence>
<proteinExistence type="predicted"/>
<dbReference type="PANTHER" id="PTHR32385">
    <property type="entry name" value="MANNOSYL PHOSPHORYLINOSITOL CERAMIDE SYNTHASE"/>
    <property type="match status" value="1"/>
</dbReference>
<dbReference type="GO" id="GO:0016020">
    <property type="term" value="C:membrane"/>
    <property type="evidence" value="ECO:0007669"/>
    <property type="project" value="GOC"/>
</dbReference>
<dbReference type="Pfam" id="PF04488">
    <property type="entry name" value="Gly_transf_sug"/>
    <property type="match status" value="1"/>
</dbReference>
<gene>
    <name evidence="2" type="ORF">A4G17_06145</name>
    <name evidence="3" type="ORF">EDC49_0939</name>
</gene>
<name>A0AAE7C2U4_9PAST</name>
<keyword evidence="4" id="KW-1185">Reference proteome</keyword>
<organism evidence="2 5">
    <name type="scientific">Frederiksenia canicola</name>
    <dbReference type="NCBI Taxonomy" id="123824"/>
    <lineage>
        <taxon>Bacteria</taxon>
        <taxon>Pseudomonadati</taxon>
        <taxon>Pseudomonadota</taxon>
        <taxon>Gammaproteobacteria</taxon>
        <taxon>Pasteurellales</taxon>
        <taxon>Pasteurellaceae</taxon>
        <taxon>Frederiksenia</taxon>
    </lineage>
</organism>
<dbReference type="PANTHER" id="PTHR32385:SF15">
    <property type="entry name" value="INOSITOL PHOSPHOCERAMIDE MANNOSYLTRANSFERASE 1"/>
    <property type="match status" value="1"/>
</dbReference>
<protein>
    <submittedName>
        <fullName evidence="3">Glycosyl transferase-like sugar-binding protein</fullName>
    </submittedName>
</protein>
<dbReference type="InterPro" id="IPR007577">
    <property type="entry name" value="GlycoTrfase_DXD_sugar-bd_CS"/>
</dbReference>
<dbReference type="AlphaFoldDB" id="A0AAE7C2U4"/>
<dbReference type="GO" id="GO:0051999">
    <property type="term" value="P:mannosyl-inositol phosphorylceramide biosynthetic process"/>
    <property type="evidence" value="ECO:0007669"/>
    <property type="project" value="TreeGrafter"/>
</dbReference>
<dbReference type="SUPFAM" id="SSF53448">
    <property type="entry name" value="Nucleotide-diphospho-sugar transferases"/>
    <property type="match status" value="1"/>
</dbReference>
<keyword evidence="1" id="KW-0808">Transferase</keyword>
<evidence type="ECO:0000313" key="5">
    <source>
        <dbReference type="Proteomes" id="UP000502287"/>
    </source>
</evidence>
<evidence type="ECO:0000313" key="3">
    <source>
        <dbReference type="EMBL" id="RPE96544.1"/>
    </source>
</evidence>
<dbReference type="InterPro" id="IPR029044">
    <property type="entry name" value="Nucleotide-diphossugar_trans"/>
</dbReference>
<evidence type="ECO:0000313" key="2">
    <source>
        <dbReference type="EMBL" id="QIM65043.1"/>
    </source>
</evidence>
<reference evidence="3 4" key="2">
    <citation type="submission" date="2018-11" db="EMBL/GenBank/DDBJ databases">
        <title>Genomic Encyclopedia of Type Strains, Phase IV (KMG-IV): sequencing the most valuable type-strain genomes for metagenomic binning, comparative biology and taxonomic classification.</title>
        <authorList>
            <person name="Goeker M."/>
        </authorList>
    </citation>
    <scope>NUCLEOTIDE SEQUENCE [LARGE SCALE GENOMIC DNA]</scope>
    <source>
        <strain evidence="3 4">DSM 25797</strain>
    </source>
</reference>
<dbReference type="RefSeq" id="WP_123956434.1">
    <property type="nucleotide sequence ID" value="NZ_CP015029.1"/>
</dbReference>
<dbReference type="KEGG" id="fcl:A4G17_06145"/>
<dbReference type="Proteomes" id="UP000276901">
    <property type="component" value="Unassembled WGS sequence"/>
</dbReference>
<dbReference type="Proteomes" id="UP000502287">
    <property type="component" value="Chromosome"/>
</dbReference>
<dbReference type="EMBL" id="CP015029">
    <property type="protein sequence ID" value="QIM65043.1"/>
    <property type="molecule type" value="Genomic_DNA"/>
</dbReference>